<feature type="domain" description="Zona-pellucida-binding protein 1/2 N-terminal" evidence="3">
    <location>
        <begin position="681"/>
        <end position="777"/>
    </location>
</feature>
<feature type="region of interest" description="Disordered" evidence="2">
    <location>
        <begin position="1"/>
        <end position="196"/>
    </location>
</feature>
<evidence type="ECO:0000259" key="3">
    <source>
        <dbReference type="Pfam" id="PF07354"/>
    </source>
</evidence>
<dbReference type="Proteomes" id="UP000824782">
    <property type="component" value="Unassembled WGS sequence"/>
</dbReference>
<dbReference type="PANTHER" id="PTHR15443:SF4">
    <property type="entry name" value="ZONA PELLUCIDA-BINDING PROTEIN 2"/>
    <property type="match status" value="1"/>
</dbReference>
<reference evidence="4" key="1">
    <citation type="thesis" date="2020" institute="ProQuest LLC" country="789 East Eisenhower Parkway, Ann Arbor, MI, USA">
        <title>Comparative Genomics and Chromosome Evolution.</title>
        <authorList>
            <person name="Mudd A.B."/>
        </authorList>
    </citation>
    <scope>NUCLEOTIDE SEQUENCE</scope>
    <source>
        <strain evidence="4">237g6f4</strain>
        <tissue evidence="4">Blood</tissue>
    </source>
</reference>
<dbReference type="PANTHER" id="PTHR15443">
    <property type="entry name" value="ZONA PELLUCIDA BINDING PROTEIN SP38"/>
    <property type="match status" value="1"/>
</dbReference>
<evidence type="ECO:0000256" key="1">
    <source>
        <dbReference type="SAM" id="Coils"/>
    </source>
</evidence>
<feature type="compositionally biased region" description="Polar residues" evidence="2">
    <location>
        <begin position="27"/>
        <end position="37"/>
    </location>
</feature>
<keyword evidence="5" id="KW-1185">Reference proteome</keyword>
<dbReference type="InterPro" id="IPR048806">
    <property type="entry name" value="ZPBP1/2_N"/>
</dbReference>
<accession>A0AAV7B2R1</accession>
<protein>
    <recommendedName>
        <fullName evidence="3">Zona-pellucida-binding protein 1/2 N-terminal domain-containing protein</fullName>
    </recommendedName>
</protein>
<feature type="compositionally biased region" description="Polar residues" evidence="2">
    <location>
        <begin position="239"/>
        <end position="251"/>
    </location>
</feature>
<evidence type="ECO:0000313" key="4">
    <source>
        <dbReference type="EMBL" id="KAG8566310.1"/>
    </source>
</evidence>
<feature type="compositionally biased region" description="Low complexity" evidence="2">
    <location>
        <begin position="51"/>
        <end position="64"/>
    </location>
</feature>
<dbReference type="GO" id="GO:0007339">
    <property type="term" value="P:binding of sperm to zona pellucida"/>
    <property type="evidence" value="ECO:0007669"/>
    <property type="project" value="InterPro"/>
</dbReference>
<keyword evidence="1" id="KW-0175">Coiled coil</keyword>
<proteinExistence type="predicted"/>
<dbReference type="GO" id="GO:0001675">
    <property type="term" value="P:acrosome assembly"/>
    <property type="evidence" value="ECO:0007669"/>
    <property type="project" value="TreeGrafter"/>
</dbReference>
<sequence length="911" mass="99796">MGPKKKGSLPHPTPTQPRAASKGISRYLTTAAETPATTKMAAARQDLPTPAGRSSSGSSKAAGDTSGGPRGIPVLPLSAARSTPSPDAGARPRASPGMAAGQVARPAPERTTLTRKDMAAAERDAAGSVAALRHTTAPPMETATCSMEKEPNGGAMNISGQPALASLAAPAPTPDCELGEDTTTQPQEPAVPAQSMITPGRTIQVVAEVHQSASPVSSLALGDRSQSPHAPLSPRRQLWGNSNQGVSSPPMTTFPGGVKIDVAPPPQATDAGPLEVPQSLSHPFGPLRLSTSPDPQLVFHPPAKQEDPAVSPNFPYFHQPDPLMPWSVVSQPHILHSPSLSPRVFVASQTPERNTSPLAFSPEGPGTSPMPMFVASEAHQSFLFAQALEGLAELSSLKAHLKAIPTKEDMECYVSRLEQSYSAEITVLREEVHQMQARTSAVENTQANMQAQVDNHSATLAAHSFQLQQLTDQLDDAENRGRRNNIRIRGLPETVESSQLHSELRLLFNSVLEVPGDSPVELDRAHRALQPRPAPNEPPRDVICRVHRYQLKESIMFKARAADQILFQETPVQLLPDLSRLTLLKRKALRPFLEVLRQRNIPYTWGFPFRLQVRREGTTYIIRHPKDIPMVAAALGVLAPEIPDWPRLPTPPGPVDRPRPQRPPGGRAEGDRGGHRRRRLTVYVKMLKDSPFLACMDLDIAYKKIIDPTFFWVGPDGRDLRGHSNVNLTETGKLMLKAFNISMSGSYSCNLIYKSIENDVTQEKKMNKYYEFAVLAYLEPDYMYQINARFTALPCSDLANARFALTLLSMIGEVITGLNCHLKNKYHKCHVTKAPKHSLQHELFVAFKVSPFSRGWDKECSISSYYCQKETNIRMEKWFVIQEHIAQTAALGVRFAKTLRSPAMELQTADG</sequence>
<feature type="compositionally biased region" description="Basic and acidic residues" evidence="2">
    <location>
        <begin position="112"/>
        <end position="125"/>
    </location>
</feature>
<dbReference type="EMBL" id="WNYA01000006">
    <property type="protein sequence ID" value="KAG8566310.1"/>
    <property type="molecule type" value="Genomic_DNA"/>
</dbReference>
<organism evidence="4 5">
    <name type="scientific">Engystomops pustulosus</name>
    <name type="common">Tungara frog</name>
    <name type="synonym">Physalaemus pustulosus</name>
    <dbReference type="NCBI Taxonomy" id="76066"/>
    <lineage>
        <taxon>Eukaryota</taxon>
        <taxon>Metazoa</taxon>
        <taxon>Chordata</taxon>
        <taxon>Craniata</taxon>
        <taxon>Vertebrata</taxon>
        <taxon>Euteleostomi</taxon>
        <taxon>Amphibia</taxon>
        <taxon>Batrachia</taxon>
        <taxon>Anura</taxon>
        <taxon>Neobatrachia</taxon>
        <taxon>Hyloidea</taxon>
        <taxon>Leptodactylidae</taxon>
        <taxon>Leiuperinae</taxon>
        <taxon>Engystomops</taxon>
    </lineage>
</organism>
<dbReference type="Pfam" id="PF07354">
    <property type="entry name" value="Sp38"/>
    <property type="match status" value="1"/>
</dbReference>
<evidence type="ECO:0000313" key="5">
    <source>
        <dbReference type="Proteomes" id="UP000824782"/>
    </source>
</evidence>
<feature type="region of interest" description="Disordered" evidence="2">
    <location>
        <begin position="216"/>
        <end position="305"/>
    </location>
</feature>
<comment type="caution">
    <text evidence="4">The sequence shown here is derived from an EMBL/GenBank/DDBJ whole genome shotgun (WGS) entry which is preliminary data.</text>
</comment>
<gene>
    <name evidence="4" type="ORF">GDO81_013181</name>
</gene>
<feature type="compositionally biased region" description="Pro residues" evidence="2">
    <location>
        <begin position="646"/>
        <end position="655"/>
    </location>
</feature>
<feature type="region of interest" description="Disordered" evidence="2">
    <location>
        <begin position="645"/>
        <end position="675"/>
    </location>
</feature>
<dbReference type="AlphaFoldDB" id="A0AAV7B2R1"/>
<dbReference type="GO" id="GO:0002199">
    <property type="term" value="C:zona pellucida receptor complex"/>
    <property type="evidence" value="ECO:0007669"/>
    <property type="project" value="TreeGrafter"/>
</dbReference>
<dbReference type="InterPro" id="IPR010857">
    <property type="entry name" value="Sp38-bd"/>
</dbReference>
<dbReference type="GO" id="GO:0001669">
    <property type="term" value="C:acrosomal vesicle"/>
    <property type="evidence" value="ECO:0007669"/>
    <property type="project" value="TreeGrafter"/>
</dbReference>
<name>A0AAV7B2R1_ENGPU</name>
<dbReference type="GO" id="GO:0005576">
    <property type="term" value="C:extracellular region"/>
    <property type="evidence" value="ECO:0007669"/>
    <property type="project" value="InterPro"/>
</dbReference>
<evidence type="ECO:0000256" key="2">
    <source>
        <dbReference type="SAM" id="MobiDB-lite"/>
    </source>
</evidence>
<dbReference type="Gene3D" id="3.30.70.1820">
    <property type="entry name" value="L1 transposable element, RRM domain"/>
    <property type="match status" value="1"/>
</dbReference>
<feature type="coiled-coil region" evidence="1">
    <location>
        <begin position="460"/>
        <end position="487"/>
    </location>
</feature>